<feature type="domain" description="Major facilitator superfamily (MFS) profile" evidence="4">
    <location>
        <begin position="69"/>
        <end position="468"/>
    </location>
</feature>
<feature type="region of interest" description="Disordered" evidence="2">
    <location>
        <begin position="1"/>
        <end position="30"/>
    </location>
</feature>
<dbReference type="PANTHER" id="PTHR11360:SF21">
    <property type="entry name" value="MONOCARBOXYLATE TRANSPORTER 6"/>
    <property type="match status" value="1"/>
</dbReference>
<feature type="transmembrane region" description="Helical" evidence="3">
    <location>
        <begin position="160"/>
        <end position="180"/>
    </location>
</feature>
<dbReference type="Proteomes" id="UP000808372">
    <property type="component" value="Chromosome 4"/>
</dbReference>
<evidence type="ECO:0000256" key="2">
    <source>
        <dbReference type="SAM" id="MobiDB-lite"/>
    </source>
</evidence>
<evidence type="ECO:0000256" key="1">
    <source>
        <dbReference type="ARBA" id="ARBA00004141"/>
    </source>
</evidence>
<feature type="transmembrane region" description="Helical" evidence="3">
    <location>
        <begin position="385"/>
        <end position="404"/>
    </location>
</feature>
<name>A0A8U0UC36_SALNM</name>
<dbReference type="AlphaFoldDB" id="A0A8U0UC36"/>
<evidence type="ECO:0000256" key="3">
    <source>
        <dbReference type="SAM" id="Phobius"/>
    </source>
</evidence>
<dbReference type="GO" id="GO:0016323">
    <property type="term" value="C:basolateral plasma membrane"/>
    <property type="evidence" value="ECO:0007669"/>
    <property type="project" value="TreeGrafter"/>
</dbReference>
<protein>
    <submittedName>
        <fullName evidence="6">Monocarboxylate transporter 6-like isoform X1</fullName>
    </submittedName>
</protein>
<comment type="subcellular location">
    <subcellularLocation>
        <location evidence="1">Membrane</location>
        <topology evidence="1">Multi-pass membrane protein</topology>
    </subcellularLocation>
</comment>
<dbReference type="InterPro" id="IPR020846">
    <property type="entry name" value="MFS_dom"/>
</dbReference>
<dbReference type="PANTHER" id="PTHR11360">
    <property type="entry name" value="MONOCARBOXYLATE TRANSPORTER"/>
    <property type="match status" value="1"/>
</dbReference>
<feature type="transmembrane region" description="Helical" evidence="3">
    <location>
        <begin position="416"/>
        <end position="439"/>
    </location>
</feature>
<dbReference type="InterPro" id="IPR050327">
    <property type="entry name" value="Proton-linked_MCT"/>
</dbReference>
<feature type="transmembrane region" description="Helical" evidence="3">
    <location>
        <begin position="65"/>
        <end position="92"/>
    </location>
</feature>
<feature type="transmembrane region" description="Helical" evidence="3">
    <location>
        <begin position="445"/>
        <end position="470"/>
    </location>
</feature>
<dbReference type="RefSeq" id="XP_038847190.1">
    <property type="nucleotide sequence ID" value="XM_038991262.1"/>
</dbReference>
<sequence>MNLRKGSKVAGDCDSFQMESKAPEQTHNMGQKNGEIMESEEVENGKPEPIVPVAMDGPITAPDGGWGWVVLVSTILVLALTLAFPSCIGIFYTDIQTEFQASNQETSWVPSIMTSVLHAGGPFCSVMVERFGCRTTVMVGGVLSGLGMAASSFTHTITELYVTAGVITGLGFCFSFQPAVTILGHYFVRRRAFANAMSSTGTALGLCTLPLLGNYLHTELGWRGSFLVLGAVLLNCCVCGAVMRPLWGHRHRGQPLMNHGPLQPEEEKPKGRMRALWAVLKAAFHHHMAFDLLCNNLRYRMYAVGMTWMMLGFMVPLIYLVPYATALLSILGIVNIVVRPPIGLLFSLPWFKGRHIYVFSAALLMNGLSNSICCIDASFPVLLVYVVTYGLSMSVVGSLMFTVLMDTLDMSRFPAALGLLAIMESVTLLIGPPLAGILVDRTGEYFYVFFACSATVASSAVFLMVSFYWLDRKVLKGQQVSPPKPASVNNVVPQCQYSSVPTKGDKDKASDSETGDVSCL</sequence>
<accession>A0A8U0UC36</accession>
<dbReference type="GO" id="GO:0008028">
    <property type="term" value="F:monocarboxylic acid transmembrane transporter activity"/>
    <property type="evidence" value="ECO:0007669"/>
    <property type="project" value="TreeGrafter"/>
</dbReference>
<dbReference type="FunFam" id="1.20.1250.20:FF:000337">
    <property type="entry name" value="Solute carrier family 16 member 5"/>
    <property type="match status" value="1"/>
</dbReference>
<feature type="transmembrane region" description="Helical" evidence="3">
    <location>
        <begin position="135"/>
        <end position="154"/>
    </location>
</feature>
<keyword evidence="3" id="KW-0812">Transmembrane</keyword>
<keyword evidence="3" id="KW-1133">Transmembrane helix</keyword>
<dbReference type="PROSITE" id="PS50850">
    <property type="entry name" value="MFS"/>
    <property type="match status" value="1"/>
</dbReference>
<evidence type="ECO:0000313" key="5">
    <source>
        <dbReference type="Proteomes" id="UP000808372"/>
    </source>
</evidence>
<proteinExistence type="predicted"/>
<dbReference type="InterPro" id="IPR011701">
    <property type="entry name" value="MFS"/>
</dbReference>
<evidence type="ECO:0000313" key="6">
    <source>
        <dbReference type="RefSeq" id="XP_038847190.1"/>
    </source>
</evidence>
<evidence type="ECO:0000259" key="4">
    <source>
        <dbReference type="PROSITE" id="PS50850"/>
    </source>
</evidence>
<dbReference type="Gene3D" id="1.20.1250.20">
    <property type="entry name" value="MFS general substrate transporter like domains"/>
    <property type="match status" value="1"/>
</dbReference>
<reference evidence="6" key="1">
    <citation type="submission" date="2025-08" db="UniProtKB">
        <authorList>
            <consortium name="RefSeq"/>
        </authorList>
    </citation>
    <scope>IDENTIFICATION</scope>
    <source>
        <tissue evidence="6">White muscle</tissue>
    </source>
</reference>
<feature type="transmembrane region" description="Helical" evidence="3">
    <location>
        <begin position="356"/>
        <end position="379"/>
    </location>
</feature>
<dbReference type="SUPFAM" id="SSF103473">
    <property type="entry name" value="MFS general substrate transporter"/>
    <property type="match status" value="1"/>
</dbReference>
<organism evidence="5 6">
    <name type="scientific">Salvelinus namaycush</name>
    <name type="common">Lake trout</name>
    <name type="synonym">Salmo namaycush</name>
    <dbReference type="NCBI Taxonomy" id="8040"/>
    <lineage>
        <taxon>Eukaryota</taxon>
        <taxon>Metazoa</taxon>
        <taxon>Chordata</taxon>
        <taxon>Craniata</taxon>
        <taxon>Vertebrata</taxon>
        <taxon>Euteleostomi</taxon>
        <taxon>Actinopterygii</taxon>
        <taxon>Neopterygii</taxon>
        <taxon>Teleostei</taxon>
        <taxon>Protacanthopterygii</taxon>
        <taxon>Salmoniformes</taxon>
        <taxon>Salmonidae</taxon>
        <taxon>Salmoninae</taxon>
        <taxon>Salvelinus</taxon>
    </lineage>
</organism>
<feature type="transmembrane region" description="Helical" evidence="3">
    <location>
        <begin position="192"/>
        <end position="212"/>
    </location>
</feature>
<feature type="transmembrane region" description="Helical" evidence="3">
    <location>
        <begin position="224"/>
        <end position="247"/>
    </location>
</feature>
<dbReference type="InterPro" id="IPR036259">
    <property type="entry name" value="MFS_trans_sf"/>
</dbReference>
<dbReference type="OrthoDB" id="5667at2759"/>
<feature type="region of interest" description="Disordered" evidence="2">
    <location>
        <begin position="497"/>
        <end position="520"/>
    </location>
</feature>
<keyword evidence="5" id="KW-1185">Reference proteome</keyword>
<keyword evidence="3" id="KW-0472">Membrane</keyword>
<dbReference type="Pfam" id="PF07690">
    <property type="entry name" value="MFS_1"/>
    <property type="match status" value="1"/>
</dbReference>
<dbReference type="KEGG" id="snh:120046214"/>
<dbReference type="GeneID" id="120046214"/>
<feature type="transmembrane region" description="Helical" evidence="3">
    <location>
        <begin position="327"/>
        <end position="349"/>
    </location>
</feature>
<gene>
    <name evidence="6" type="primary">LOC120046214</name>
</gene>